<sequence length="118" mass="12928">MATVEECRAALRKLAEQFDEVDEETKAKHVVERSVSCHVPDLGTTFYGRIHHGGLESLDDQGGAGGEPARQADIRLTIRSDDLVSLVDGELDMARALLGGRVKVEASIGDLFRLRRLL</sequence>
<gene>
    <name evidence="2" type="ORF">DP939_17955</name>
</gene>
<dbReference type="Proteomes" id="UP000253303">
    <property type="component" value="Unassembled WGS sequence"/>
</dbReference>
<proteinExistence type="predicted"/>
<protein>
    <recommendedName>
        <fullName evidence="1">SCP2 domain-containing protein</fullName>
    </recommendedName>
</protein>
<keyword evidence="3" id="KW-1185">Reference proteome</keyword>
<dbReference type="SUPFAM" id="SSF55718">
    <property type="entry name" value="SCP-like"/>
    <property type="match status" value="1"/>
</dbReference>
<dbReference type="Pfam" id="PF02036">
    <property type="entry name" value="SCP2"/>
    <property type="match status" value="1"/>
</dbReference>
<dbReference type="EMBL" id="QMEY01000006">
    <property type="protein sequence ID" value="RBQ19054.1"/>
    <property type="molecule type" value="Genomic_DNA"/>
</dbReference>
<evidence type="ECO:0000259" key="1">
    <source>
        <dbReference type="Pfam" id="PF02036"/>
    </source>
</evidence>
<dbReference type="Gene3D" id="3.30.1050.10">
    <property type="entry name" value="SCP2 sterol-binding domain"/>
    <property type="match status" value="1"/>
</dbReference>
<accession>A0A366M0G0</accession>
<dbReference type="RefSeq" id="WP_113981832.1">
    <property type="nucleotide sequence ID" value="NZ_QMEY01000006.1"/>
</dbReference>
<evidence type="ECO:0000313" key="2">
    <source>
        <dbReference type="EMBL" id="RBQ19054.1"/>
    </source>
</evidence>
<dbReference type="AlphaFoldDB" id="A0A366M0G0"/>
<dbReference type="OrthoDB" id="3534000at2"/>
<name>A0A366M0G0_9ACTN</name>
<evidence type="ECO:0000313" key="3">
    <source>
        <dbReference type="Proteomes" id="UP000253303"/>
    </source>
</evidence>
<dbReference type="InterPro" id="IPR003033">
    <property type="entry name" value="SCP2_sterol-bd_dom"/>
</dbReference>
<comment type="caution">
    <text evidence="2">The sequence shown here is derived from an EMBL/GenBank/DDBJ whole genome shotgun (WGS) entry which is preliminary data.</text>
</comment>
<organism evidence="2 3">
    <name type="scientific">Spongiactinospora rosea</name>
    <dbReference type="NCBI Taxonomy" id="2248750"/>
    <lineage>
        <taxon>Bacteria</taxon>
        <taxon>Bacillati</taxon>
        <taxon>Actinomycetota</taxon>
        <taxon>Actinomycetes</taxon>
        <taxon>Streptosporangiales</taxon>
        <taxon>Streptosporangiaceae</taxon>
        <taxon>Spongiactinospora</taxon>
    </lineage>
</organism>
<reference evidence="2 3" key="1">
    <citation type="submission" date="2018-06" db="EMBL/GenBank/DDBJ databases">
        <title>Sphaerisporangium craniellae sp. nov., isolated from a marine sponge in the South China Sea.</title>
        <authorList>
            <person name="Li L."/>
        </authorList>
    </citation>
    <scope>NUCLEOTIDE SEQUENCE [LARGE SCALE GENOMIC DNA]</scope>
    <source>
        <strain evidence="2 3">LHW63015</strain>
    </source>
</reference>
<dbReference type="InterPro" id="IPR036527">
    <property type="entry name" value="SCP2_sterol-bd_dom_sf"/>
</dbReference>
<feature type="domain" description="SCP2" evidence="1">
    <location>
        <begin position="15"/>
        <end position="115"/>
    </location>
</feature>